<feature type="compositionally biased region" description="Basic and acidic residues" evidence="1">
    <location>
        <begin position="55"/>
        <end position="77"/>
    </location>
</feature>
<feature type="region of interest" description="Disordered" evidence="1">
    <location>
        <begin position="55"/>
        <end position="91"/>
    </location>
</feature>
<keyword evidence="3" id="KW-1185">Reference proteome</keyword>
<comment type="caution">
    <text evidence="2">The sequence shown here is derived from an EMBL/GenBank/DDBJ whole genome shotgun (WGS) entry which is preliminary data.</text>
</comment>
<proteinExistence type="predicted"/>
<name>A0A318K7E6_9NOCA</name>
<dbReference type="EMBL" id="QJKF01000011">
    <property type="protein sequence ID" value="PXX59718.1"/>
    <property type="molecule type" value="Genomic_DNA"/>
</dbReference>
<evidence type="ECO:0000256" key="1">
    <source>
        <dbReference type="SAM" id="MobiDB-lite"/>
    </source>
</evidence>
<sequence>MIGKFESNKDLIQEMTSSGAKHVGNIAGIIAGTVAAVTKEIGDWMTDAIEMREAAAAARRDAEAKREVDLDLDRDPEPPAPQPAAATEAPFVDAEVVEPGVDEPR</sequence>
<reference evidence="2 3" key="1">
    <citation type="submission" date="2018-05" db="EMBL/GenBank/DDBJ databases">
        <title>Genomic Encyclopedia of Type Strains, Phase IV (KMG-IV): sequencing the most valuable type-strain genomes for metagenomic binning, comparative biology and taxonomic classification.</title>
        <authorList>
            <person name="Goeker M."/>
        </authorList>
    </citation>
    <scope>NUCLEOTIDE SEQUENCE [LARGE SCALE GENOMIC DNA]</scope>
    <source>
        <strain evidence="2 3">DSM 44704</strain>
    </source>
</reference>
<accession>A0A318K7E6</accession>
<evidence type="ECO:0000313" key="3">
    <source>
        <dbReference type="Proteomes" id="UP000247569"/>
    </source>
</evidence>
<protein>
    <submittedName>
        <fullName evidence="2">Uncharacterized protein</fullName>
    </submittedName>
</protein>
<gene>
    <name evidence="2" type="ORF">DFR70_111102</name>
</gene>
<dbReference type="AlphaFoldDB" id="A0A318K7E6"/>
<evidence type="ECO:0000313" key="2">
    <source>
        <dbReference type="EMBL" id="PXX59718.1"/>
    </source>
</evidence>
<dbReference type="Proteomes" id="UP000247569">
    <property type="component" value="Unassembled WGS sequence"/>
</dbReference>
<organism evidence="2 3">
    <name type="scientific">Nocardia tenerifensis</name>
    <dbReference type="NCBI Taxonomy" id="228006"/>
    <lineage>
        <taxon>Bacteria</taxon>
        <taxon>Bacillati</taxon>
        <taxon>Actinomycetota</taxon>
        <taxon>Actinomycetes</taxon>
        <taxon>Mycobacteriales</taxon>
        <taxon>Nocardiaceae</taxon>
        <taxon>Nocardia</taxon>
    </lineage>
</organism>